<evidence type="ECO:0000256" key="1">
    <source>
        <dbReference type="SAM" id="MobiDB-lite"/>
    </source>
</evidence>
<sequence>MRRPEAPQPAGAAAAEAFSVALEGCADFAAWRLAARRLLAAGIPPESVEWRTPEDPPGLFGGRPPPEAEGPPLPVPRDFVEMAELAIRHADRERFALLYALLWDSQTRPGLLRTPTEPRMARLAGMARAVRRDAHKMHAFLRFREIGTPEGPRSVAWFEPEHHIVEAEAGFFVRRFAILRWSILTPRRCAHWDGAALAFTPGARRADAPAEDAAEDLWRTYFASIFNPARLKPDAMRAEMPKKYWKNLPEAAVIPELMQGAEGRVRVMLGQEFRAPRRRQKAEGD</sequence>
<proteinExistence type="predicted"/>
<dbReference type="OrthoDB" id="5290748at2"/>
<dbReference type="RefSeq" id="WP_109518660.1">
    <property type="nucleotide sequence ID" value="NZ_PDOA01000019.1"/>
</dbReference>
<dbReference type="EMBL" id="PDOA01000019">
    <property type="protein sequence ID" value="PWC27034.1"/>
    <property type="molecule type" value="Genomic_DNA"/>
</dbReference>
<keyword evidence="4" id="KW-1185">Reference proteome</keyword>
<feature type="domain" description="DUF4130" evidence="2">
    <location>
        <begin position="93"/>
        <end position="250"/>
    </location>
</feature>
<feature type="compositionally biased region" description="Pro residues" evidence="1">
    <location>
        <begin position="63"/>
        <end position="73"/>
    </location>
</feature>
<dbReference type="InterPro" id="IPR023875">
    <property type="entry name" value="DNA_repair_put"/>
</dbReference>
<dbReference type="AlphaFoldDB" id="A0A2U1UZG1"/>
<organism evidence="3 4">
    <name type="scientific">Teichococcus aestuarii</name>
    <dbReference type="NCBI Taxonomy" id="568898"/>
    <lineage>
        <taxon>Bacteria</taxon>
        <taxon>Pseudomonadati</taxon>
        <taxon>Pseudomonadota</taxon>
        <taxon>Alphaproteobacteria</taxon>
        <taxon>Acetobacterales</taxon>
        <taxon>Roseomonadaceae</taxon>
        <taxon>Roseomonas</taxon>
    </lineage>
</organism>
<gene>
    <name evidence="3" type="ORF">CR165_19655</name>
</gene>
<reference evidence="4" key="1">
    <citation type="submission" date="2017-10" db="EMBL/GenBank/DDBJ databases">
        <authorList>
            <person name="Toshchakov S.V."/>
            <person name="Goeva M.A."/>
        </authorList>
    </citation>
    <scope>NUCLEOTIDE SEQUENCE [LARGE SCALE GENOMIC DNA]</scope>
    <source>
        <strain evidence="4">JR1/69-1-13</strain>
    </source>
</reference>
<evidence type="ECO:0000259" key="2">
    <source>
        <dbReference type="Pfam" id="PF13566"/>
    </source>
</evidence>
<name>A0A2U1UZG1_9PROT</name>
<accession>A0A2U1UZG1</accession>
<dbReference type="InterPro" id="IPR025404">
    <property type="entry name" value="DUF4130"/>
</dbReference>
<protein>
    <recommendedName>
        <fullName evidence="2">DUF4130 domain-containing protein</fullName>
    </recommendedName>
</protein>
<evidence type="ECO:0000313" key="3">
    <source>
        <dbReference type="EMBL" id="PWC27034.1"/>
    </source>
</evidence>
<comment type="caution">
    <text evidence="3">The sequence shown here is derived from an EMBL/GenBank/DDBJ whole genome shotgun (WGS) entry which is preliminary data.</text>
</comment>
<dbReference type="Pfam" id="PF13566">
    <property type="entry name" value="DUF4130"/>
    <property type="match status" value="1"/>
</dbReference>
<dbReference type="Proteomes" id="UP000245048">
    <property type="component" value="Unassembled WGS sequence"/>
</dbReference>
<dbReference type="NCBIfam" id="TIGR03915">
    <property type="entry name" value="SAM_7_link_chp"/>
    <property type="match status" value="1"/>
</dbReference>
<evidence type="ECO:0000313" key="4">
    <source>
        <dbReference type="Proteomes" id="UP000245048"/>
    </source>
</evidence>
<feature type="region of interest" description="Disordered" evidence="1">
    <location>
        <begin position="47"/>
        <end position="73"/>
    </location>
</feature>